<evidence type="ECO:0000256" key="13">
    <source>
        <dbReference type="SAM" id="MobiDB-lite"/>
    </source>
</evidence>
<feature type="compositionally biased region" description="Polar residues" evidence="13">
    <location>
        <begin position="8"/>
        <end position="20"/>
    </location>
</feature>
<dbReference type="InParanoid" id="A0A3N4LIK2"/>
<dbReference type="GO" id="GO:0004674">
    <property type="term" value="F:protein serine/threonine kinase activity"/>
    <property type="evidence" value="ECO:0007669"/>
    <property type="project" value="UniProtKB-KW"/>
</dbReference>
<dbReference type="PANTHER" id="PTHR24058:SF22">
    <property type="entry name" value="DUAL SPECIFICITY TYROSINE-PHOSPHORYLATION-REGULATED KINASE 4"/>
    <property type="match status" value="1"/>
</dbReference>
<feature type="region of interest" description="Disordered" evidence="13">
    <location>
        <begin position="1316"/>
        <end position="1396"/>
    </location>
</feature>
<evidence type="ECO:0000256" key="12">
    <source>
        <dbReference type="SAM" id="Coils"/>
    </source>
</evidence>
<sequence>MPVRVSQAPGSNTLTTSYTHQQHRMSPASSRGGDESSSVDSRHRRRLQKDPLESHHIMSTRSNSSLRSAFREPPSPQKPRSSGHDRRPTLSSKPTREKLNSGIKSNAASIHSARGYLQPPEATSNVTTFYAFGQSADEELESADFEFSPSVNLEDVHRSIITDDADPDLSQFPLPGRNIGGNMNSTGGASQPASSTTASVIRRPSVGKFSNSNANQEQGSYRQRRISNVTGSISKAVPGDNTAARAQRRRPSIASSLNSVNSLTPPIPNKDYSSSTGHARNAQEARAQVANNSNRATKAKSLQPPPRPQVTTSAPLKPTLTPEHARPSSFVTVEKSPNRLHKSAIPAPGSSRRISTIPHASGLGARTISPTDARRLKRLSTIRTSPPPPPVDSQRTTPASPSLLPCKSITPSSSANTPEPMRKSYSSGISTASTTPSARTSTASLQPRLSQNLSLSRLPTAKVSRQSNEEDEIPPVPPLPKSLVPPPTMSAEFPEQSSVPPKPPKHRDITPIRVSTEDAPDPAPTGSTRRRRGMTLGASCKVSQTLEPKASVSSLNKKNLAPLRLPPLNLLPLSTPTISRVNALGNTSDTEELTPPRRYGHKTPSTPMTASKATFFGRSSVADEPMHLRSTSSFNHSFSRIPTPELASFRGDSSASSNLQISASSRFGRETISPYVPQQLPRQSLDYGQGPDSNPVPEIKSSSRVLGLPIPRDKSRQQKHKEEVQSQPQPQERDTPDTPSSTSSLRRKLSLSWKRGMKTSHAASERESEYPPKYDGMPPPRLPASATWVSGAESTPSPNKASHCRRKSIIAISTTSSHDRTKSESWGSNTIGSPRREPKTEDASAYPPQYQAYHPPIQNNMGPPPPPSAKPSTASLILSPVHKMLSNKTSIGQIRRDRDRDRQPHAPHDPSLDADDLIAEDEMRKLASKRKNLETATQELESLQRRAVPKEKLSPTQALRSVNLNIFERGEIVDYKDVYFFGTESAKKHTGDPSSQLANFGYDDDRGDYMIIKGDHLSYRYEIIDVLGKGSFGQVVRCIDHKTGGLVAIKIIRNKKRFHQQALVEVNILQKLKEWDPQKKHSLISFTQSFYFRGHLCISTELLGMNLYEFIKSNDFRGFSLRLIRRFTKQLLSGLVLLKGHRVIHCDLKPENVLLAAPNKGEIKMIDFGSSCFEHEKVYTYIQSRFYRSPEVILGMTYGLPIDMWSLGCILAELYTGYPIFPGENEQEQLACIMEVFGPPEKHLIEKSTRKKLFFDSFGKPRVIVSSKGRRRRPSSKTLSQALKCDDDAFLDFITRCLRWDPDKRLKPDEAMHHDFITGRKTSSRLRGSSAQSSTDTASTRSRFGSGTQSYGVSGSRPLPDPPTSSKVSSKQSSNLNYMSQSPNKSYGSLGNSTAGASVSTVNGIATSGHLKRNSTVSSTTSNGGGTKRTSIGGVGAGSSLPRVAAATRSTSGKVGTPPMSNGVSLRTRI</sequence>
<keyword evidence="3" id="KW-0723">Serine/threonine-protein kinase</keyword>
<feature type="region of interest" description="Disordered" evidence="13">
    <location>
        <begin position="176"/>
        <end position="534"/>
    </location>
</feature>
<feature type="compositionally biased region" description="Polar residues" evidence="13">
    <location>
        <begin position="208"/>
        <end position="233"/>
    </location>
</feature>
<evidence type="ECO:0000313" key="16">
    <source>
        <dbReference type="Proteomes" id="UP000267821"/>
    </source>
</evidence>
<dbReference type="InterPro" id="IPR000719">
    <property type="entry name" value="Prot_kinase_dom"/>
</dbReference>
<feature type="compositionally biased region" description="Basic and acidic residues" evidence="13">
    <location>
        <begin position="711"/>
        <end position="724"/>
    </location>
</feature>
<feature type="domain" description="Protein kinase" evidence="14">
    <location>
        <begin position="1021"/>
        <end position="1317"/>
    </location>
</feature>
<feature type="region of interest" description="Disordered" evidence="13">
    <location>
        <begin position="681"/>
        <end position="846"/>
    </location>
</feature>
<dbReference type="Gene3D" id="3.30.10.30">
    <property type="entry name" value="DYRK"/>
    <property type="match status" value="1"/>
</dbReference>
<feature type="coiled-coil region" evidence="12">
    <location>
        <begin position="919"/>
        <end position="946"/>
    </location>
</feature>
<feature type="compositionally biased region" description="Low complexity" evidence="13">
    <location>
        <begin position="1365"/>
        <end position="1374"/>
    </location>
</feature>
<keyword evidence="16" id="KW-1185">Reference proteome</keyword>
<feature type="compositionally biased region" description="Pro residues" evidence="13">
    <location>
        <begin position="474"/>
        <end position="488"/>
    </location>
</feature>
<feature type="compositionally biased region" description="Polar residues" evidence="13">
    <location>
        <begin position="1375"/>
        <end position="1396"/>
    </location>
</feature>
<dbReference type="Gene3D" id="1.10.510.10">
    <property type="entry name" value="Transferase(Phosphotransferase) domain 1"/>
    <property type="match status" value="1"/>
</dbReference>
<evidence type="ECO:0000256" key="5">
    <source>
        <dbReference type="ARBA" id="ARBA00022741"/>
    </source>
</evidence>
<feature type="region of interest" description="Disordered" evidence="13">
    <location>
        <begin position="1"/>
        <end position="112"/>
    </location>
</feature>
<keyword evidence="7 11" id="KW-0067">ATP-binding</keyword>
<accession>A0A3N4LIK2</accession>
<dbReference type="InterPro" id="IPR042521">
    <property type="entry name" value="DYRK"/>
</dbReference>
<feature type="compositionally biased region" description="Low complexity" evidence="13">
    <location>
        <begin position="1325"/>
        <end position="1343"/>
    </location>
</feature>
<dbReference type="PROSITE" id="PS00107">
    <property type="entry name" value="PROTEIN_KINASE_ATP"/>
    <property type="match status" value="1"/>
</dbReference>
<feature type="compositionally biased region" description="Polar residues" evidence="13">
    <location>
        <begin position="253"/>
        <end position="264"/>
    </location>
</feature>
<dbReference type="GO" id="GO:0004712">
    <property type="term" value="F:protein serine/threonine/tyrosine kinase activity"/>
    <property type="evidence" value="ECO:0007669"/>
    <property type="project" value="UniProtKB-EC"/>
</dbReference>
<feature type="binding site" evidence="11">
    <location>
        <position position="1050"/>
    </location>
    <ligand>
        <name>ATP</name>
        <dbReference type="ChEBI" id="CHEBI:30616"/>
    </ligand>
</feature>
<dbReference type="STRING" id="1051890.A0A3N4LIK2"/>
<feature type="region of interest" description="Disordered" evidence="13">
    <location>
        <begin position="587"/>
        <end position="611"/>
    </location>
</feature>
<dbReference type="InterPro" id="IPR011009">
    <property type="entry name" value="Kinase-like_dom_sf"/>
</dbReference>
<dbReference type="EMBL" id="ML121550">
    <property type="protein sequence ID" value="RPB22737.1"/>
    <property type="molecule type" value="Genomic_DNA"/>
</dbReference>
<dbReference type="PROSITE" id="PS00108">
    <property type="entry name" value="PROTEIN_KINASE_ST"/>
    <property type="match status" value="1"/>
</dbReference>
<evidence type="ECO:0000256" key="9">
    <source>
        <dbReference type="ARBA" id="ARBA00049308"/>
    </source>
</evidence>
<dbReference type="SUPFAM" id="SSF56112">
    <property type="entry name" value="Protein kinase-like (PK-like)"/>
    <property type="match status" value="1"/>
</dbReference>
<feature type="compositionally biased region" description="Polar residues" evidence="13">
    <location>
        <begin position="445"/>
        <end position="457"/>
    </location>
</feature>
<comment type="catalytic activity">
    <reaction evidence="10">
        <text>L-tyrosyl-[protein] + ATP = O-phospho-L-tyrosyl-[protein] + ADP + H(+)</text>
        <dbReference type="Rhea" id="RHEA:10596"/>
        <dbReference type="Rhea" id="RHEA-COMP:10136"/>
        <dbReference type="Rhea" id="RHEA-COMP:20101"/>
        <dbReference type="ChEBI" id="CHEBI:15378"/>
        <dbReference type="ChEBI" id="CHEBI:30616"/>
        <dbReference type="ChEBI" id="CHEBI:46858"/>
        <dbReference type="ChEBI" id="CHEBI:61978"/>
        <dbReference type="ChEBI" id="CHEBI:456216"/>
        <dbReference type="EC" id="2.7.12.1"/>
    </reaction>
</comment>
<keyword evidence="5 11" id="KW-0547">Nucleotide-binding</keyword>
<feature type="region of interest" description="Disordered" evidence="13">
    <location>
        <begin position="884"/>
        <end position="917"/>
    </location>
</feature>
<evidence type="ECO:0000256" key="3">
    <source>
        <dbReference type="ARBA" id="ARBA00022527"/>
    </source>
</evidence>
<dbReference type="OrthoDB" id="9332038at2759"/>
<dbReference type="EC" id="2.7.12.1" evidence="2"/>
<evidence type="ECO:0000256" key="7">
    <source>
        <dbReference type="ARBA" id="ARBA00022840"/>
    </source>
</evidence>
<feature type="compositionally biased region" description="Low complexity" evidence="13">
    <location>
        <begin position="737"/>
        <end position="754"/>
    </location>
</feature>
<keyword evidence="4" id="KW-0808">Transferase</keyword>
<feature type="compositionally biased region" description="Gly residues" evidence="13">
    <location>
        <begin position="1423"/>
        <end position="1437"/>
    </location>
</feature>
<evidence type="ECO:0000256" key="6">
    <source>
        <dbReference type="ARBA" id="ARBA00022777"/>
    </source>
</evidence>
<dbReference type="InterPro" id="IPR050494">
    <property type="entry name" value="Ser_Thr_dual-spec_kinase"/>
</dbReference>
<feature type="region of interest" description="Disordered" evidence="13">
    <location>
        <begin position="1410"/>
        <end position="1470"/>
    </location>
</feature>
<evidence type="ECO:0000256" key="8">
    <source>
        <dbReference type="ARBA" id="ARBA00049003"/>
    </source>
</evidence>
<dbReference type="SMART" id="SM00220">
    <property type="entry name" value="S_TKc"/>
    <property type="match status" value="1"/>
</dbReference>
<dbReference type="InterPro" id="IPR017441">
    <property type="entry name" value="Protein_kinase_ATP_BS"/>
</dbReference>
<evidence type="ECO:0000256" key="1">
    <source>
        <dbReference type="ARBA" id="ARBA00008867"/>
    </source>
</evidence>
<evidence type="ECO:0000256" key="11">
    <source>
        <dbReference type="PROSITE-ProRule" id="PRU10141"/>
    </source>
</evidence>
<proteinExistence type="inferred from homology"/>
<dbReference type="GO" id="GO:0005524">
    <property type="term" value="F:ATP binding"/>
    <property type="evidence" value="ECO:0007669"/>
    <property type="project" value="UniProtKB-UniRule"/>
</dbReference>
<gene>
    <name evidence="15" type="ORF">L211DRAFT_810563</name>
</gene>
<dbReference type="Pfam" id="PF00069">
    <property type="entry name" value="Pkinase"/>
    <property type="match status" value="1"/>
</dbReference>
<dbReference type="Proteomes" id="UP000267821">
    <property type="component" value="Unassembled WGS sequence"/>
</dbReference>
<dbReference type="GO" id="GO:0005856">
    <property type="term" value="C:cytoskeleton"/>
    <property type="evidence" value="ECO:0007669"/>
    <property type="project" value="TreeGrafter"/>
</dbReference>
<feature type="compositionally biased region" description="Polar residues" evidence="13">
    <location>
        <begin position="181"/>
        <end position="199"/>
    </location>
</feature>
<evidence type="ECO:0000313" key="15">
    <source>
        <dbReference type="EMBL" id="RPB22737.1"/>
    </source>
</evidence>
<organism evidence="15 16">
    <name type="scientific">Terfezia boudieri ATCC MYA-4762</name>
    <dbReference type="NCBI Taxonomy" id="1051890"/>
    <lineage>
        <taxon>Eukaryota</taxon>
        <taxon>Fungi</taxon>
        <taxon>Dikarya</taxon>
        <taxon>Ascomycota</taxon>
        <taxon>Pezizomycotina</taxon>
        <taxon>Pezizomycetes</taxon>
        <taxon>Pezizales</taxon>
        <taxon>Pezizaceae</taxon>
        <taxon>Terfezia</taxon>
    </lineage>
</organism>
<feature type="compositionally biased region" description="Low complexity" evidence="13">
    <location>
        <begin position="430"/>
        <end position="444"/>
    </location>
</feature>
<name>A0A3N4LIK2_9PEZI</name>
<feature type="compositionally biased region" description="Basic and acidic residues" evidence="13">
    <location>
        <begin position="82"/>
        <end position="99"/>
    </location>
</feature>
<evidence type="ECO:0000256" key="2">
    <source>
        <dbReference type="ARBA" id="ARBA00013203"/>
    </source>
</evidence>
<comment type="catalytic activity">
    <reaction evidence="9">
        <text>L-threonyl-[protein] + ATP = O-phospho-L-threonyl-[protein] + ADP + H(+)</text>
        <dbReference type="Rhea" id="RHEA:46608"/>
        <dbReference type="Rhea" id="RHEA-COMP:11060"/>
        <dbReference type="Rhea" id="RHEA-COMP:11605"/>
        <dbReference type="ChEBI" id="CHEBI:15378"/>
        <dbReference type="ChEBI" id="CHEBI:30013"/>
        <dbReference type="ChEBI" id="CHEBI:30616"/>
        <dbReference type="ChEBI" id="CHEBI:61977"/>
        <dbReference type="ChEBI" id="CHEBI:456216"/>
        <dbReference type="EC" id="2.7.12.1"/>
    </reaction>
</comment>
<feature type="compositionally biased region" description="Polar residues" evidence="13">
    <location>
        <begin position="1448"/>
        <end position="1470"/>
    </location>
</feature>
<keyword evidence="6" id="KW-0418">Kinase</keyword>
<feature type="compositionally biased region" description="Polar residues" evidence="13">
    <location>
        <begin position="57"/>
        <end position="67"/>
    </location>
</feature>
<protein>
    <recommendedName>
        <fullName evidence="2">dual-specificity kinase</fullName>
        <ecNumber evidence="2">2.7.12.1</ecNumber>
    </recommendedName>
</protein>
<feature type="compositionally biased region" description="Basic and acidic residues" evidence="13">
    <location>
        <begin position="763"/>
        <end position="772"/>
    </location>
</feature>
<reference evidence="15 16" key="1">
    <citation type="journal article" date="2018" name="Nat. Ecol. Evol.">
        <title>Pezizomycetes genomes reveal the molecular basis of ectomycorrhizal truffle lifestyle.</title>
        <authorList>
            <person name="Murat C."/>
            <person name="Payen T."/>
            <person name="Noel B."/>
            <person name="Kuo A."/>
            <person name="Morin E."/>
            <person name="Chen J."/>
            <person name="Kohler A."/>
            <person name="Krizsan K."/>
            <person name="Balestrini R."/>
            <person name="Da Silva C."/>
            <person name="Montanini B."/>
            <person name="Hainaut M."/>
            <person name="Levati E."/>
            <person name="Barry K.W."/>
            <person name="Belfiori B."/>
            <person name="Cichocki N."/>
            <person name="Clum A."/>
            <person name="Dockter R.B."/>
            <person name="Fauchery L."/>
            <person name="Guy J."/>
            <person name="Iotti M."/>
            <person name="Le Tacon F."/>
            <person name="Lindquist E.A."/>
            <person name="Lipzen A."/>
            <person name="Malagnac F."/>
            <person name="Mello A."/>
            <person name="Molinier V."/>
            <person name="Miyauchi S."/>
            <person name="Poulain J."/>
            <person name="Riccioni C."/>
            <person name="Rubini A."/>
            <person name="Sitrit Y."/>
            <person name="Splivallo R."/>
            <person name="Traeger S."/>
            <person name="Wang M."/>
            <person name="Zifcakova L."/>
            <person name="Wipf D."/>
            <person name="Zambonelli A."/>
            <person name="Paolocci F."/>
            <person name="Nowrousian M."/>
            <person name="Ottonello S."/>
            <person name="Baldrian P."/>
            <person name="Spatafora J.W."/>
            <person name="Henrissat B."/>
            <person name="Nagy L.G."/>
            <person name="Aury J.M."/>
            <person name="Wincker P."/>
            <person name="Grigoriev I.V."/>
            <person name="Bonfante P."/>
            <person name="Martin F.M."/>
        </authorList>
    </citation>
    <scope>NUCLEOTIDE SEQUENCE [LARGE SCALE GENOMIC DNA]</scope>
    <source>
        <strain evidence="15 16">ATCC MYA-4762</strain>
    </source>
</reference>
<dbReference type="PROSITE" id="PS50011">
    <property type="entry name" value="PROTEIN_KINASE_DOM"/>
    <property type="match status" value="1"/>
</dbReference>
<evidence type="ECO:0000256" key="10">
    <source>
        <dbReference type="ARBA" id="ARBA00051680"/>
    </source>
</evidence>
<dbReference type="FunFam" id="1.10.510.10:FF:000112">
    <property type="entry name" value="Putative dual specificity tyrosine-phosphorylation-regulated kinase 2"/>
    <property type="match status" value="1"/>
</dbReference>
<dbReference type="Gene3D" id="3.30.200.20">
    <property type="entry name" value="Phosphorylase Kinase, domain 1"/>
    <property type="match status" value="1"/>
</dbReference>
<evidence type="ECO:0000259" key="14">
    <source>
        <dbReference type="PROSITE" id="PS50011"/>
    </source>
</evidence>
<dbReference type="PANTHER" id="PTHR24058">
    <property type="entry name" value="DUAL SPECIFICITY PROTEIN KINASE"/>
    <property type="match status" value="1"/>
</dbReference>
<keyword evidence="12" id="KW-0175">Coiled coil</keyword>
<dbReference type="InterPro" id="IPR008271">
    <property type="entry name" value="Ser/Thr_kinase_AS"/>
</dbReference>
<evidence type="ECO:0000256" key="4">
    <source>
        <dbReference type="ARBA" id="ARBA00022679"/>
    </source>
</evidence>
<feature type="compositionally biased region" description="Basic and acidic residues" evidence="13">
    <location>
        <begin position="894"/>
        <end position="911"/>
    </location>
</feature>
<comment type="similarity">
    <text evidence="1">Belongs to the protein kinase superfamily. CMGC Ser/Thr protein kinase family. MNB/DYRK subfamily.</text>
</comment>
<comment type="catalytic activity">
    <reaction evidence="8">
        <text>L-seryl-[protein] + ATP = O-phospho-L-seryl-[protein] + ADP + H(+)</text>
        <dbReference type="Rhea" id="RHEA:17989"/>
        <dbReference type="Rhea" id="RHEA-COMP:9863"/>
        <dbReference type="Rhea" id="RHEA-COMP:11604"/>
        <dbReference type="ChEBI" id="CHEBI:15378"/>
        <dbReference type="ChEBI" id="CHEBI:29999"/>
        <dbReference type="ChEBI" id="CHEBI:30616"/>
        <dbReference type="ChEBI" id="CHEBI:83421"/>
        <dbReference type="ChEBI" id="CHEBI:456216"/>
        <dbReference type="EC" id="2.7.12.1"/>
    </reaction>
</comment>
<dbReference type="GO" id="GO:0005737">
    <property type="term" value="C:cytoplasm"/>
    <property type="evidence" value="ECO:0007669"/>
    <property type="project" value="TreeGrafter"/>
</dbReference>
<dbReference type="CDD" id="cd14210">
    <property type="entry name" value="PKc_DYRK"/>
    <property type="match status" value="1"/>
</dbReference>